<protein>
    <submittedName>
        <fullName evidence="1">Uncharacterized protein</fullName>
    </submittedName>
</protein>
<reference evidence="1" key="1">
    <citation type="submission" date="2015-11" db="EMBL/GenBank/DDBJ databases">
        <authorList>
            <person name="Zhang Y."/>
            <person name="Guo Z."/>
        </authorList>
    </citation>
    <scope>NUCLEOTIDE SEQUENCE</scope>
    <source>
        <strain evidence="1">BN30871</strain>
    </source>
</reference>
<evidence type="ECO:0000313" key="1">
    <source>
        <dbReference type="EMBL" id="CUV65043.1"/>
    </source>
</evidence>
<proteinExistence type="predicted"/>
<gene>
    <name evidence="1" type="ORF">BN3087_150060</name>
</gene>
<name>A0A0S4XL45_9BACT</name>
<accession>A0A0S4XL45</accession>
<sequence>MANVPHQFEKLTSREENVVVMIGAGMSYGLVPMANELKQSLELVTNNLSIEDDELLTENDPYKYADIVLKHIPNQDKLVLVQNMGIINNPKWFAKVGLPLRGTAPRHRVVARFARENLLHEIWNYNWDTILESAFESVGFTRGRKDGIKQPWNTLFDTIITYDDLTATPTDGFFKIYKPHGCLQAMKEAQELQMSNPVKSKKIAERFMIGQNELSLDKQWTDQEPGGTFLSLMHTSLNHHVMVIGWSLPEKYVHDKLKYIMESMTAEIEHLSIIDPFYQAGHTTIANRYNLNQNEIHFEVSSTQTGLTTDNLFLALQTKYSLKQLLKNTDEQSDEWNTIQGVLTQCDLGNTKDTLLSWADNFLPAWIRLCWRTEHLKVRTFNPFDIRLEKQDVHIPYQGIETTRIDMEMAATIFHYIQNSKINWDFSTFAGGLWDYENTRLVIPLPNATFSTLHVIKPLVRMIEEKVAYITSIAIMPITHNSLHNSSANILKNSIMQIVSKPQLMRDNFWKSTNNLIDYEDII</sequence>
<dbReference type="EMBL" id="FAXN01000013">
    <property type="protein sequence ID" value="CUV65043.1"/>
    <property type="molecule type" value="Genomic_DNA"/>
</dbReference>
<organism evidence="1">
    <name type="scientific">Sulfurovum sp. enrichment culture clone C5</name>
    <dbReference type="NCBI Taxonomy" id="497650"/>
    <lineage>
        <taxon>Bacteria</taxon>
        <taxon>Pseudomonadati</taxon>
        <taxon>Campylobacterota</taxon>
        <taxon>Epsilonproteobacteria</taxon>
        <taxon>Campylobacterales</taxon>
        <taxon>Sulfurovaceae</taxon>
        <taxon>Sulfurovum</taxon>
        <taxon>environmental samples</taxon>
    </lineage>
</organism>
<dbReference type="AlphaFoldDB" id="A0A0S4XL45"/>